<proteinExistence type="predicted"/>
<evidence type="ECO:0000313" key="2">
    <source>
        <dbReference type="EMBL" id="KAL3281066.1"/>
    </source>
</evidence>
<feature type="region of interest" description="Disordered" evidence="1">
    <location>
        <begin position="148"/>
        <end position="240"/>
    </location>
</feature>
<feature type="compositionally biased region" description="Polar residues" evidence="1">
    <location>
        <begin position="218"/>
        <end position="235"/>
    </location>
</feature>
<feature type="region of interest" description="Disordered" evidence="1">
    <location>
        <begin position="657"/>
        <end position="686"/>
    </location>
</feature>
<feature type="region of interest" description="Disordered" evidence="1">
    <location>
        <begin position="595"/>
        <end position="640"/>
    </location>
</feature>
<feature type="compositionally biased region" description="Low complexity" evidence="1">
    <location>
        <begin position="316"/>
        <end position="334"/>
    </location>
</feature>
<dbReference type="Proteomes" id="UP001516400">
    <property type="component" value="Unassembled WGS sequence"/>
</dbReference>
<feature type="compositionally biased region" description="Low complexity" evidence="1">
    <location>
        <begin position="168"/>
        <end position="207"/>
    </location>
</feature>
<reference evidence="2 3" key="1">
    <citation type="journal article" date="2021" name="BMC Biol.">
        <title>Horizontally acquired antibacterial genes associated with adaptive radiation of ladybird beetles.</title>
        <authorList>
            <person name="Li H.S."/>
            <person name="Tang X.F."/>
            <person name="Huang Y.H."/>
            <person name="Xu Z.Y."/>
            <person name="Chen M.L."/>
            <person name="Du X.Y."/>
            <person name="Qiu B.Y."/>
            <person name="Chen P.T."/>
            <person name="Zhang W."/>
            <person name="Slipinski A."/>
            <person name="Escalona H.E."/>
            <person name="Waterhouse R.M."/>
            <person name="Zwick A."/>
            <person name="Pang H."/>
        </authorList>
    </citation>
    <scope>NUCLEOTIDE SEQUENCE [LARGE SCALE GENOMIC DNA]</scope>
    <source>
        <strain evidence="2">SYSU2018</strain>
    </source>
</reference>
<evidence type="ECO:0000313" key="3">
    <source>
        <dbReference type="Proteomes" id="UP001516400"/>
    </source>
</evidence>
<feature type="compositionally biased region" description="Polar residues" evidence="1">
    <location>
        <begin position="528"/>
        <end position="549"/>
    </location>
</feature>
<feature type="compositionally biased region" description="Low complexity" evidence="1">
    <location>
        <begin position="777"/>
        <end position="788"/>
    </location>
</feature>
<dbReference type="AlphaFoldDB" id="A0ABD2NRQ2"/>
<accession>A0ABD2NRQ2</accession>
<feature type="compositionally biased region" description="Polar residues" evidence="1">
    <location>
        <begin position="622"/>
        <end position="640"/>
    </location>
</feature>
<protein>
    <submittedName>
        <fullName evidence="2">Uncharacterized protein</fullName>
    </submittedName>
</protein>
<name>A0ABD2NRQ2_9CUCU</name>
<feature type="region of interest" description="Disordered" evidence="1">
    <location>
        <begin position="528"/>
        <end position="551"/>
    </location>
</feature>
<feature type="compositionally biased region" description="Basic and acidic residues" evidence="1">
    <location>
        <begin position="611"/>
        <end position="621"/>
    </location>
</feature>
<dbReference type="EMBL" id="JABFTP020000144">
    <property type="protein sequence ID" value="KAL3281066.1"/>
    <property type="molecule type" value="Genomic_DNA"/>
</dbReference>
<organism evidence="2 3">
    <name type="scientific">Cryptolaemus montrouzieri</name>
    <dbReference type="NCBI Taxonomy" id="559131"/>
    <lineage>
        <taxon>Eukaryota</taxon>
        <taxon>Metazoa</taxon>
        <taxon>Ecdysozoa</taxon>
        <taxon>Arthropoda</taxon>
        <taxon>Hexapoda</taxon>
        <taxon>Insecta</taxon>
        <taxon>Pterygota</taxon>
        <taxon>Neoptera</taxon>
        <taxon>Endopterygota</taxon>
        <taxon>Coleoptera</taxon>
        <taxon>Polyphaga</taxon>
        <taxon>Cucujiformia</taxon>
        <taxon>Coccinelloidea</taxon>
        <taxon>Coccinellidae</taxon>
        <taxon>Scymninae</taxon>
        <taxon>Scymnini</taxon>
        <taxon>Cryptolaemus</taxon>
    </lineage>
</organism>
<gene>
    <name evidence="2" type="ORF">HHI36_004290</name>
</gene>
<feature type="region of interest" description="Disordered" evidence="1">
    <location>
        <begin position="769"/>
        <end position="790"/>
    </location>
</feature>
<keyword evidence="3" id="KW-1185">Reference proteome</keyword>
<evidence type="ECO:0000256" key="1">
    <source>
        <dbReference type="SAM" id="MobiDB-lite"/>
    </source>
</evidence>
<comment type="caution">
    <text evidence="2">The sequence shown here is derived from an EMBL/GenBank/DDBJ whole genome shotgun (WGS) entry which is preliminary data.</text>
</comment>
<sequence length="1212" mass="122121">MMLFRLSSHFIYQIFFLTAKGYGAKGGQHGFSESYSSASASAHASSYSSSFSYGNNQQKLPIIGPIPIAKAAASATASAGAVSAGAAAQASASAGSYNNNNYLAGGSSPLENGGQVKAPGFPSGNAADASQGNYGNAGSVSGIGNYQNSGYSGSNPKTGPSGSGSTGYDGSYPSSGTADLPSSSGSTGYSGSYSKTGSVAGSSSYGHTGYGGSHPKNVPSSSDNTGYGGTHFQTGNIGGSGSIGYGGSYPKTENVGVPSGSGNTGYGGSYSQTGNTGNGYGGSYHKEVPSGSSNVGNGGSYSGTGNVAEGTGNLGPSGSYPSTGPSGTTGYDSSHSNTGGAAVYKGYKQTAGNSQPDQSFEKTYYQPVQPQPSGGYQNVGTDGSGSVLKKPCCQKIQPGPDGSIHDFKIPSEVNNIQGDADKIPILTKPPCCKKIQPGPDGSIFEYKVPNNINTNQGPQVKPGYGLPSSGVLSGSYGGSNQVAGSSSYGAETNKKPCCKGPFPGPNGSIHDFKPAYAVGVPAKPSVTYQPSGPVNPQNIPSSSFDSSKPVTGGAYGYQSNSKSSASAGGTYQTQFGTSSGVAPPCTDGTCTKTPNTPLNTYLQPPVAQDKPVTETTKEETHFPNTGSVSIAQSSIPPSQTNVVLDGSSKHNNGIVSISNLPSKVPTPEINMKPTSGEKGQQKPVDNSKISFTVSSVGDKSFSTGSASSYTKTLTPVTPETHHIGVPSKQNDQKNDDRIVYVSNPIGSASYSGSYAGSGFTGTGVGIHEGSRAPSGISNPSAPSNHHPSILTPIKPVVKEPSPQPTYIKTPNVVIPEGSFSSVGSYSTSGATAGSIIKSGLQEGPRGAPIPSYVPISETGFPSGTPSKPVDTQSTYSQIPVIQPQKAEPESKYTGGKTQTYSGGSYATSGTVGSTYAKNTYITSAGQVVGSNGIHEVPKNIAPSKESSHTFGLEQTQTVIQPDSNIKNIATSPNVAVKPTGTYTSTIYIDLTKPFNKKIVGEPNKVVYVSNTPTGVGSSGDSVFSVSVKEGSSNGGAIRSSSHVISSGGIGGSLGTYSGHKGIQCNNHGCGTSFRHYSNAVPSTGTKGYVVVSAIPNFGTGGYGSTHISGGLHKSGGYGSQQGTHTGVASHAGSYATVDSGSSGHASKDTSAYSKPREGGFLSSILLDGGANTGSYAKGGSHAHSGSYSKSFSHASSASYASAGSSAYSSSHY</sequence>
<feature type="region of interest" description="Disordered" evidence="1">
    <location>
        <begin position="278"/>
        <end position="336"/>
    </location>
</feature>